<dbReference type="Proteomes" id="UP000823632">
    <property type="component" value="Unassembled WGS sequence"/>
</dbReference>
<reference evidence="3" key="2">
    <citation type="journal article" date="2021" name="PeerJ">
        <title>Extensive microbial diversity within the chicken gut microbiome revealed by metagenomics and culture.</title>
        <authorList>
            <person name="Gilroy R."/>
            <person name="Ravi A."/>
            <person name="Getino M."/>
            <person name="Pursley I."/>
            <person name="Horton D.L."/>
            <person name="Alikhan N.F."/>
            <person name="Baker D."/>
            <person name="Gharbi K."/>
            <person name="Hall N."/>
            <person name="Watson M."/>
            <person name="Adriaenssens E.M."/>
            <person name="Foster-Nyarko E."/>
            <person name="Jarju S."/>
            <person name="Secka A."/>
            <person name="Antonio M."/>
            <person name="Oren A."/>
            <person name="Chaudhuri R.R."/>
            <person name="La Ragione R."/>
            <person name="Hildebrand F."/>
            <person name="Pallen M.J."/>
        </authorList>
    </citation>
    <scope>NUCLEOTIDE SEQUENCE</scope>
    <source>
        <strain evidence="3">10192</strain>
    </source>
</reference>
<feature type="compositionally biased region" description="Low complexity" evidence="2">
    <location>
        <begin position="15"/>
        <end position="37"/>
    </location>
</feature>
<gene>
    <name evidence="3" type="ORF">IAC76_09130</name>
</gene>
<sequence length="977" mass="109928">MEFTNVNAENPNINSTTSASSTSQTTKTSTTKSDSTSIMTKPQDELLKKLGITEAEYMALVNANPEFATMSVEKQLEYISKNKTQTTQQAEQTTQSNTTTQTSQTETPEEQSETTQSQTQTAAQEETPQNDVSDFYFNNEDYSHLPLSKKMEVYVKEYAKNSFLYSDSENPKTIDDWNNLSEEEQKKLIAQTKLALEDTFSEALSETSPELQGEVLTSMMTNLQAANYMQYTVAQLNGKEKYQGYTISQNEKEDAIYSYLSEVNEVSPNSLTDTDKNRLQYQQTLVDAVSSAAGRDNMCLADAEQYMKDNNLTQTEVLHEYLTKKSQTGKLTEKEEKLLNSLDTKLNDPAMKLALLEAKVQGLENLETELEEAKKNGDTARAEQLEKNINSKDSQEIRKWAEDNKIEKKEPPKKYTKFMESSFGKLYDQTSDPQERAAILMAYIKETHPNSSKKQSKLAIDLYEGLCSEGIDAAETKVSFLSACLSFDPEIGTKLMDKATPYTTTAGTNEAIRDGRNLAPAVMQKVGEIQYKFSQSQIGTQKLNERAEKYLLSKKPVNIGVGLISSTQGALENSNISDETKDAYIGGLGEANKETEIANKNIDITTTYKDADLQLKSNKTINKFATEESKAYGAVHTDLMLSENQTKLASMYTKDSKLATEAFVEDGTWARFDKENQTEGMELAYNRTDELFEGDEKIELLNKNADHIADADKENQLDMHNFYMDSKYSEVVEHAAGNIYKYDESVQGDALDSTRNTGNQDAIDAAMSNFDKYPDYVQENPKYQAMQQETEVRQAQEVAQQVAEFHEQYEKLTGMQSNIEQEITDDEQKLSYIKNFLNASPQEQFKMLSKIPMSWQGTVFSKIATYCPQMLSGLVKQGYGQYILNTPGLDSDVVYKVVDIMLTCQTSDKKAAAKYVKSHKAMFQDSTIERCEEISNKNNNKKKNYTSMPLLSTVKGALAPKKSSVYPNQEELDIYNA</sequence>
<evidence type="ECO:0000256" key="1">
    <source>
        <dbReference type="SAM" id="Coils"/>
    </source>
</evidence>
<comment type="caution">
    <text evidence="3">The sequence shown here is derived from an EMBL/GenBank/DDBJ whole genome shotgun (WGS) entry which is preliminary data.</text>
</comment>
<feature type="region of interest" description="Disordered" evidence="2">
    <location>
        <begin position="83"/>
        <end position="134"/>
    </location>
</feature>
<evidence type="ECO:0000256" key="2">
    <source>
        <dbReference type="SAM" id="MobiDB-lite"/>
    </source>
</evidence>
<protein>
    <submittedName>
        <fullName evidence="3">Uncharacterized protein</fullName>
    </submittedName>
</protein>
<organism evidence="3 4">
    <name type="scientific">Candidatus Scatousia excrementipullorum</name>
    <dbReference type="NCBI Taxonomy" id="2840936"/>
    <lineage>
        <taxon>Bacteria</taxon>
        <taxon>Candidatus Scatousia</taxon>
    </lineage>
</organism>
<proteinExistence type="predicted"/>
<accession>A0A9D9DSA8</accession>
<dbReference type="EMBL" id="JADIND010000202">
    <property type="protein sequence ID" value="MBO8431536.1"/>
    <property type="molecule type" value="Genomic_DNA"/>
</dbReference>
<feature type="compositionally biased region" description="Polar residues" evidence="2">
    <location>
        <begin position="1"/>
        <end position="14"/>
    </location>
</feature>
<name>A0A9D9DSA8_9BACT</name>
<reference evidence="3" key="1">
    <citation type="submission" date="2020-10" db="EMBL/GenBank/DDBJ databases">
        <authorList>
            <person name="Gilroy R."/>
        </authorList>
    </citation>
    <scope>NUCLEOTIDE SEQUENCE</scope>
    <source>
        <strain evidence="3">10192</strain>
    </source>
</reference>
<feature type="compositionally biased region" description="Low complexity" evidence="2">
    <location>
        <begin position="84"/>
        <end position="106"/>
    </location>
</feature>
<feature type="coiled-coil region" evidence="1">
    <location>
        <begin position="353"/>
        <end position="383"/>
    </location>
</feature>
<feature type="region of interest" description="Disordered" evidence="2">
    <location>
        <begin position="1"/>
        <end position="42"/>
    </location>
</feature>
<keyword evidence="1" id="KW-0175">Coiled coil</keyword>
<feature type="compositionally biased region" description="Low complexity" evidence="2">
    <location>
        <begin position="113"/>
        <end position="130"/>
    </location>
</feature>
<evidence type="ECO:0000313" key="4">
    <source>
        <dbReference type="Proteomes" id="UP000823632"/>
    </source>
</evidence>
<dbReference type="AlphaFoldDB" id="A0A9D9DSA8"/>
<evidence type="ECO:0000313" key="3">
    <source>
        <dbReference type="EMBL" id="MBO8431536.1"/>
    </source>
</evidence>